<dbReference type="GO" id="GO:0000226">
    <property type="term" value="P:microtubule cytoskeleton organization"/>
    <property type="evidence" value="ECO:0007669"/>
    <property type="project" value="TreeGrafter"/>
</dbReference>
<evidence type="ECO:0000256" key="4">
    <source>
        <dbReference type="ARBA" id="ARBA00022741"/>
    </source>
</evidence>
<dbReference type="GO" id="GO:0036064">
    <property type="term" value="C:ciliary basal body"/>
    <property type="evidence" value="ECO:0007669"/>
    <property type="project" value="TreeGrafter"/>
</dbReference>
<evidence type="ECO:0000256" key="3">
    <source>
        <dbReference type="ARBA" id="ARBA00022701"/>
    </source>
</evidence>
<feature type="region of interest" description="Disordered" evidence="7">
    <location>
        <begin position="824"/>
        <end position="861"/>
    </location>
</feature>
<proteinExistence type="inferred from homology"/>
<evidence type="ECO:0000256" key="1">
    <source>
        <dbReference type="ARBA" id="ARBA00006820"/>
    </source>
</evidence>
<feature type="compositionally biased region" description="Polar residues" evidence="7">
    <location>
        <begin position="17"/>
        <end position="32"/>
    </location>
</feature>
<dbReference type="OMA" id="MNCCRRI"/>
<comment type="similarity">
    <text evidence="1">Belongs to the tubulin--tyrosine ligase family.</text>
</comment>
<dbReference type="Gene3D" id="3.30.470.20">
    <property type="entry name" value="ATP-grasp fold, B domain"/>
    <property type="match status" value="1"/>
</dbReference>
<keyword evidence="6" id="KW-0175">Coiled coil</keyword>
<dbReference type="Pfam" id="PF03133">
    <property type="entry name" value="TTL"/>
    <property type="match status" value="1"/>
</dbReference>
<feature type="compositionally biased region" description="Basic residues" evidence="7">
    <location>
        <begin position="71"/>
        <end position="81"/>
    </location>
</feature>
<dbReference type="SUPFAM" id="SSF56059">
    <property type="entry name" value="Glutathione synthetase ATP-binding domain-like"/>
    <property type="match status" value="1"/>
</dbReference>
<reference evidence="8 9" key="1">
    <citation type="journal article" date="2013" name="Nature">
        <title>Insights into bilaterian evolution from three spiralian genomes.</title>
        <authorList>
            <person name="Simakov O."/>
            <person name="Marletaz F."/>
            <person name="Cho S.J."/>
            <person name="Edsinger-Gonzales E."/>
            <person name="Havlak P."/>
            <person name="Hellsten U."/>
            <person name="Kuo D.H."/>
            <person name="Larsson T."/>
            <person name="Lv J."/>
            <person name="Arendt D."/>
            <person name="Savage R."/>
            <person name="Osoegawa K."/>
            <person name="de Jong P."/>
            <person name="Grimwood J."/>
            <person name="Chapman J.A."/>
            <person name="Shapiro H."/>
            <person name="Aerts A."/>
            <person name="Otillar R.P."/>
            <person name="Terry A.Y."/>
            <person name="Boore J.L."/>
            <person name="Grigoriev I.V."/>
            <person name="Lindberg D.R."/>
            <person name="Seaver E.C."/>
            <person name="Weisblat D.A."/>
            <person name="Putnam N.H."/>
            <person name="Rokhsar D.S."/>
        </authorList>
    </citation>
    <scope>NUCLEOTIDE SEQUENCE [LARGE SCALE GENOMIC DNA]</scope>
</reference>
<feature type="compositionally biased region" description="Polar residues" evidence="7">
    <location>
        <begin position="617"/>
        <end position="649"/>
    </location>
</feature>
<evidence type="ECO:0000313" key="9">
    <source>
        <dbReference type="Proteomes" id="UP000030746"/>
    </source>
</evidence>
<keyword evidence="3" id="KW-0493">Microtubule</keyword>
<gene>
    <name evidence="8" type="ORF">LOTGIDRAFT_228133</name>
</gene>
<evidence type="ECO:0000256" key="7">
    <source>
        <dbReference type="SAM" id="MobiDB-lite"/>
    </source>
</evidence>
<dbReference type="RefSeq" id="XP_009044179.1">
    <property type="nucleotide sequence ID" value="XM_009045931.1"/>
</dbReference>
<dbReference type="InterPro" id="IPR004344">
    <property type="entry name" value="TTL/TTLL_fam"/>
</dbReference>
<organism evidence="8 9">
    <name type="scientific">Lottia gigantea</name>
    <name type="common">Giant owl limpet</name>
    <dbReference type="NCBI Taxonomy" id="225164"/>
    <lineage>
        <taxon>Eukaryota</taxon>
        <taxon>Metazoa</taxon>
        <taxon>Spiralia</taxon>
        <taxon>Lophotrochozoa</taxon>
        <taxon>Mollusca</taxon>
        <taxon>Gastropoda</taxon>
        <taxon>Patellogastropoda</taxon>
        <taxon>Lottioidea</taxon>
        <taxon>Lottiidae</taxon>
        <taxon>Lottia</taxon>
    </lineage>
</organism>
<protein>
    <recommendedName>
        <fullName evidence="10">Tubulin polyglutamylase TTLL7-like</fullName>
    </recommendedName>
</protein>
<keyword evidence="2" id="KW-0436">Ligase</keyword>
<dbReference type="GO" id="GO:0070740">
    <property type="term" value="F:tubulin-glutamic acid ligase activity"/>
    <property type="evidence" value="ECO:0007669"/>
    <property type="project" value="TreeGrafter"/>
</dbReference>
<dbReference type="GO" id="GO:0005524">
    <property type="term" value="F:ATP binding"/>
    <property type="evidence" value="ECO:0007669"/>
    <property type="project" value="UniProtKB-KW"/>
</dbReference>
<dbReference type="AlphaFoldDB" id="V4AN87"/>
<evidence type="ECO:0000313" key="8">
    <source>
        <dbReference type="EMBL" id="ESP05634.1"/>
    </source>
</evidence>
<dbReference type="PANTHER" id="PTHR12241:SF147">
    <property type="entry name" value="TUBULIN POLYGLUTAMYLASE TTLL7"/>
    <property type="match status" value="1"/>
</dbReference>
<sequence>MTLRQSTSLSSLSSLSRDNYSPNSHYTRNNLLPGQWKSRSIDRNMEGDLPEDNIQRHSSQSNKNKSERGSGNKKKTKKKHLITANLSGTRYEVVRQMVEKLGYSVSKEDDWGAYLIWNDSFVSFDRISDLKSYQRMNHFPGMGEITRKDSLARNILRLQKVFPNEYDFIPKTWILPSDYNLLLGHARELKSKKKQRTFIVKPSNGAQGHGISLYRNAEKIMQSEHTIVQEYIDKPLLLDGFKFDLRVYVLVTSCDPLRIFLLNDGLVRLCTERYIPPNDSNVGRLYMHLTNYSINKHSETYEKSMGVDTGSKRSIQYLNEYLRRNHHDVNKLWTDISEMIVKTMIAAEPHVLHAYRMCRPGQSTAGDSVCFEILGFDFMVDRKCRPWLIEINRSPSFGTDEKIDYDIKSALVEDTLKLLNIKISDKRRNLANQKAEAQKRLFRTTKKGDGSDMTELQRKQQNIAKKKEELKEQLNKVRKATTREDYENRNLGRFRRIFPSDDRLRQERYCNLMTTAFATMLSGRNNNMQKEIERTYNNRLREEDILDQIEQCEADEKDGRLFPSHRPPRAPKPLTSMPENLPTVSNDDEDDSDDDSIIKRPHSRSRPQSSHHRSNSEKTQNQRPGSNTSLQRSRSLTRVVGNNKTTSRNGLDENVLSNIVRDKEDELTRKTLTALNEMRIKFPGKSDSEADNLLDRLHENMKFHKPRIANYWLVKLDSIKRRKVIDIVRSNVRAVLQRIWKCSDIDSLRIYRIFSRVFNRLLWSHGQGLWNCFASIGNTWETIFSKSSDSINEYELYCCRRIVQLCKDCLLIVYQFATEAKSAPQSNSDTEQDSQPPNLQRNGYGYVTSRDKPPASWNPQTFSQRYSKLYQNKVEGMT</sequence>
<accession>V4AN87</accession>
<dbReference type="PANTHER" id="PTHR12241">
    <property type="entry name" value="TUBULIN POLYGLUTAMYLASE"/>
    <property type="match status" value="1"/>
</dbReference>
<dbReference type="FunFam" id="3.30.470.20:FF:000009">
    <property type="entry name" value="tubulin polyglutamylase TTLL5 isoform X1"/>
    <property type="match status" value="1"/>
</dbReference>
<evidence type="ECO:0000256" key="2">
    <source>
        <dbReference type="ARBA" id="ARBA00022598"/>
    </source>
</evidence>
<dbReference type="OrthoDB" id="202825at2759"/>
<feature type="compositionally biased region" description="Acidic residues" evidence="7">
    <location>
        <begin position="586"/>
        <end position="595"/>
    </location>
</feature>
<feature type="coiled-coil region" evidence="6">
    <location>
        <begin position="416"/>
        <end position="484"/>
    </location>
</feature>
<dbReference type="Proteomes" id="UP000030746">
    <property type="component" value="Unassembled WGS sequence"/>
</dbReference>
<dbReference type="GeneID" id="20247552"/>
<keyword evidence="4" id="KW-0547">Nucleotide-binding</keyword>
<feature type="compositionally biased region" description="Basic residues" evidence="7">
    <location>
        <begin position="599"/>
        <end position="613"/>
    </location>
</feature>
<name>V4AN87_LOTGI</name>
<dbReference type="GO" id="GO:0005874">
    <property type="term" value="C:microtubule"/>
    <property type="evidence" value="ECO:0007669"/>
    <property type="project" value="UniProtKB-KW"/>
</dbReference>
<keyword evidence="9" id="KW-1185">Reference proteome</keyword>
<dbReference type="EMBL" id="KB199650">
    <property type="protein sequence ID" value="ESP05634.1"/>
    <property type="molecule type" value="Genomic_DNA"/>
</dbReference>
<dbReference type="PROSITE" id="PS51221">
    <property type="entry name" value="TTL"/>
    <property type="match status" value="1"/>
</dbReference>
<evidence type="ECO:0000256" key="5">
    <source>
        <dbReference type="ARBA" id="ARBA00022840"/>
    </source>
</evidence>
<dbReference type="CTD" id="20247552"/>
<evidence type="ECO:0000256" key="6">
    <source>
        <dbReference type="SAM" id="Coils"/>
    </source>
</evidence>
<feature type="region of interest" description="Disordered" evidence="7">
    <location>
        <begin position="554"/>
        <end position="650"/>
    </location>
</feature>
<dbReference type="GO" id="GO:0015631">
    <property type="term" value="F:tubulin binding"/>
    <property type="evidence" value="ECO:0007669"/>
    <property type="project" value="TreeGrafter"/>
</dbReference>
<keyword evidence="5" id="KW-0067">ATP-binding</keyword>
<dbReference type="HOGENOM" id="CLU_010131_7_1_1"/>
<feature type="compositionally biased region" description="Low complexity" evidence="7">
    <location>
        <begin position="1"/>
        <end position="16"/>
    </location>
</feature>
<dbReference type="KEGG" id="lgi:LOTGIDRAFT_228133"/>
<evidence type="ECO:0008006" key="10">
    <source>
        <dbReference type="Google" id="ProtNLM"/>
    </source>
</evidence>
<feature type="compositionally biased region" description="Polar residues" evidence="7">
    <location>
        <begin position="824"/>
        <end position="841"/>
    </location>
</feature>
<feature type="region of interest" description="Disordered" evidence="7">
    <location>
        <begin position="1"/>
        <end position="81"/>
    </location>
</feature>